<dbReference type="Gene3D" id="1.10.246.130">
    <property type="match status" value="1"/>
</dbReference>
<evidence type="ECO:0000256" key="3">
    <source>
        <dbReference type="ARBA" id="ARBA00009381"/>
    </source>
</evidence>
<dbReference type="Pfam" id="PF01019">
    <property type="entry name" value="G_glu_transpept"/>
    <property type="match status" value="1"/>
</dbReference>
<evidence type="ECO:0000256" key="6">
    <source>
        <dbReference type="ARBA" id="ARBA00023145"/>
    </source>
</evidence>
<dbReference type="InterPro" id="IPR029055">
    <property type="entry name" value="Ntn_hydrolases_N"/>
</dbReference>
<comment type="catalytic activity">
    <reaction evidence="1 9">
        <text>an S-substituted glutathione + H2O = an S-substituted L-cysteinylglycine + L-glutamate</text>
        <dbReference type="Rhea" id="RHEA:59468"/>
        <dbReference type="ChEBI" id="CHEBI:15377"/>
        <dbReference type="ChEBI" id="CHEBI:29985"/>
        <dbReference type="ChEBI" id="CHEBI:90779"/>
        <dbReference type="ChEBI" id="CHEBI:143103"/>
        <dbReference type="EC" id="3.4.19.13"/>
    </reaction>
</comment>
<dbReference type="GO" id="GO:0103068">
    <property type="term" value="F:leukotriene C4 gamma-glutamyl transferase activity"/>
    <property type="evidence" value="ECO:0007669"/>
    <property type="project" value="UniProtKB-EC"/>
</dbReference>
<dbReference type="InterPro" id="IPR051792">
    <property type="entry name" value="GGT_bact"/>
</dbReference>
<dbReference type="RefSeq" id="WP_311494547.1">
    <property type="nucleotide sequence ID" value="NZ_JAVRHO010000007.1"/>
</dbReference>
<dbReference type="PROSITE" id="PS51257">
    <property type="entry name" value="PROKAR_LIPOPROTEIN"/>
    <property type="match status" value="1"/>
</dbReference>
<protein>
    <recommendedName>
        <fullName evidence="9">Glutathione hydrolase proenzyme</fullName>
        <ecNumber evidence="9">2.3.2.2</ecNumber>
        <ecNumber evidence="9">3.4.19.13</ecNumber>
    </recommendedName>
    <component>
        <recommendedName>
            <fullName evidence="9">Glutathione hydrolase large chain</fullName>
        </recommendedName>
    </component>
    <component>
        <recommendedName>
            <fullName evidence="9">Glutathione hydrolase small chain</fullName>
        </recommendedName>
    </component>
</protein>
<gene>
    <name evidence="10" type="primary">ggt</name>
    <name evidence="10" type="ORF">RM545_06700</name>
</gene>
<keyword evidence="9" id="KW-0317">Glutathione biosynthesis</keyword>
<comment type="catalytic activity">
    <reaction evidence="2 9">
        <text>glutathione + H2O = L-cysteinylglycine + L-glutamate</text>
        <dbReference type="Rhea" id="RHEA:28807"/>
        <dbReference type="ChEBI" id="CHEBI:15377"/>
        <dbReference type="ChEBI" id="CHEBI:29985"/>
        <dbReference type="ChEBI" id="CHEBI:57925"/>
        <dbReference type="ChEBI" id="CHEBI:61694"/>
        <dbReference type="EC" id="3.4.19.13"/>
    </reaction>
</comment>
<evidence type="ECO:0000256" key="7">
    <source>
        <dbReference type="ARBA" id="ARBA00023315"/>
    </source>
</evidence>
<keyword evidence="7 9" id="KW-0012">Acyltransferase</keyword>
<comment type="similarity">
    <text evidence="3 9">Belongs to the gamma-glutamyltransferase family.</text>
</comment>
<dbReference type="PANTHER" id="PTHR43199:SF1">
    <property type="entry name" value="GLUTATHIONE HYDROLASE PROENZYME"/>
    <property type="match status" value="1"/>
</dbReference>
<dbReference type="Proteomes" id="UP001245285">
    <property type="component" value="Unassembled WGS sequence"/>
</dbReference>
<keyword evidence="6 9" id="KW-0865">Zymogen</keyword>
<keyword evidence="4 9" id="KW-0808">Transferase</keyword>
<dbReference type="PANTHER" id="PTHR43199">
    <property type="entry name" value="GLUTATHIONE HYDROLASE"/>
    <property type="match status" value="1"/>
</dbReference>
<sequence>MKKLIFLLIITIFTSCKTKFNTNENTRERLGVTAEKAMVVSARKEASAIGVEILNKGGNAFDAMVATEMSLAVCYPFAGNLGGGGFMVYRLADGETGALDYREKAPLEASKTMYQDESGAVISEKSKVGAMAVGVPGTIAGMFAVHEKFGSMAVAEILKPVIALAKNGFVVTAKQAETLQRYSEMFVKVNNDSILFSKDFAEGDTIKNLALSNTLQRISENGRKEFYNGTTGKKVIAFLQDYNGIMKMEDLESYEAKWREPINIKYNDLNIISMPPPSSGGIVLGQILKMIENYPIDEYGHNSVKAIQVITEAERRAYADRSFYLGDPDFVEIPVDSLLNEEYAKRRMENFSFSQATPSSQMDYGEISGYESMETTHYSIVDQYGNAIAATTTLNGAYGSKLYIQELGFFLNNEMDDFSAKPGVPNMFGLIGAEANSIAPGKRMLSSMTPTIVEKNDDLWLTLGSPGGSTIITSVLQTILNVEEYKMTMQEAVDAPRFHHQWLPDEILFEPNAFSSNVLESLQNKGYHIDEGESTIIGKVDAIRVLPDGTLEGGADRRGDDVAVGL</sequence>
<comment type="pathway">
    <text evidence="9">Sulfur metabolism; glutathione metabolism.</text>
</comment>
<dbReference type="InterPro" id="IPR000101">
    <property type="entry name" value="GGT_peptidase"/>
</dbReference>
<comment type="subunit">
    <text evidence="9">This enzyme consists of two polypeptide chains, which are synthesized in precursor form from a single polypeptide.</text>
</comment>
<dbReference type="Gene3D" id="3.60.20.40">
    <property type="match status" value="1"/>
</dbReference>
<dbReference type="SUPFAM" id="SSF56235">
    <property type="entry name" value="N-terminal nucleophile aminohydrolases (Ntn hydrolases)"/>
    <property type="match status" value="1"/>
</dbReference>
<evidence type="ECO:0000313" key="11">
    <source>
        <dbReference type="Proteomes" id="UP001245285"/>
    </source>
</evidence>
<evidence type="ECO:0000256" key="8">
    <source>
        <dbReference type="ARBA" id="ARBA00047417"/>
    </source>
</evidence>
<dbReference type="EC" id="3.4.19.13" evidence="9"/>
<dbReference type="InterPro" id="IPR043137">
    <property type="entry name" value="GGT_ssub_C"/>
</dbReference>
<comment type="PTM">
    <text evidence="9">Cleaved by autocatalysis into a large and a small subunit.</text>
</comment>
<comment type="catalytic activity">
    <reaction evidence="8 9">
        <text>an N-terminal (5-L-glutamyl)-[peptide] + an alpha-amino acid = 5-L-glutamyl amino acid + an N-terminal L-alpha-aminoacyl-[peptide]</text>
        <dbReference type="Rhea" id="RHEA:23904"/>
        <dbReference type="Rhea" id="RHEA-COMP:9780"/>
        <dbReference type="Rhea" id="RHEA-COMP:9795"/>
        <dbReference type="ChEBI" id="CHEBI:77644"/>
        <dbReference type="ChEBI" id="CHEBI:78597"/>
        <dbReference type="ChEBI" id="CHEBI:78599"/>
        <dbReference type="ChEBI" id="CHEBI:78608"/>
        <dbReference type="EC" id="2.3.2.2"/>
    </reaction>
</comment>
<reference evidence="10 11" key="1">
    <citation type="submission" date="2023-09" db="EMBL/GenBank/DDBJ databases">
        <authorList>
            <person name="Rey-Velasco X."/>
        </authorList>
    </citation>
    <scope>NUCLEOTIDE SEQUENCE [LARGE SCALE GENOMIC DNA]</scope>
    <source>
        <strain evidence="10 11">F260</strain>
    </source>
</reference>
<name>A0ABU3CJ47_9FLAO</name>
<evidence type="ECO:0000313" key="10">
    <source>
        <dbReference type="EMBL" id="MDT0646374.1"/>
    </source>
</evidence>
<dbReference type="EMBL" id="JAVRHO010000007">
    <property type="protein sequence ID" value="MDT0646374.1"/>
    <property type="molecule type" value="Genomic_DNA"/>
</dbReference>
<dbReference type="PRINTS" id="PR01210">
    <property type="entry name" value="GGTRANSPTASE"/>
</dbReference>
<dbReference type="EC" id="2.3.2.2" evidence="9"/>
<evidence type="ECO:0000256" key="1">
    <source>
        <dbReference type="ARBA" id="ARBA00001049"/>
    </source>
</evidence>
<dbReference type="NCBIfam" id="TIGR00066">
    <property type="entry name" value="g_glut_trans"/>
    <property type="match status" value="1"/>
</dbReference>
<comment type="caution">
    <text evidence="10">The sequence shown here is derived from an EMBL/GenBank/DDBJ whole genome shotgun (WGS) entry which is preliminary data.</text>
</comment>
<proteinExistence type="inferred from homology"/>
<dbReference type="InterPro" id="IPR043138">
    <property type="entry name" value="GGT_lsub"/>
</dbReference>
<organism evidence="10 11">
    <name type="scientific">Autumnicola lenta</name>
    <dbReference type="NCBI Taxonomy" id="3075593"/>
    <lineage>
        <taxon>Bacteria</taxon>
        <taxon>Pseudomonadati</taxon>
        <taxon>Bacteroidota</taxon>
        <taxon>Flavobacteriia</taxon>
        <taxon>Flavobacteriales</taxon>
        <taxon>Flavobacteriaceae</taxon>
        <taxon>Autumnicola</taxon>
    </lineage>
</organism>
<evidence type="ECO:0000256" key="4">
    <source>
        <dbReference type="ARBA" id="ARBA00022679"/>
    </source>
</evidence>
<evidence type="ECO:0000256" key="9">
    <source>
        <dbReference type="RuleBase" id="RU368036"/>
    </source>
</evidence>
<evidence type="ECO:0000256" key="5">
    <source>
        <dbReference type="ARBA" id="ARBA00022801"/>
    </source>
</evidence>
<keyword evidence="11" id="KW-1185">Reference proteome</keyword>
<evidence type="ECO:0000256" key="2">
    <source>
        <dbReference type="ARBA" id="ARBA00001089"/>
    </source>
</evidence>
<accession>A0ABU3CJ47</accession>
<keyword evidence="5 9" id="KW-0378">Hydrolase</keyword>